<reference evidence="11" key="1">
    <citation type="journal article" date="2020" name="Stud. Mycol.">
        <title>101 Dothideomycetes genomes: a test case for predicting lifestyles and emergence of pathogens.</title>
        <authorList>
            <person name="Haridas S."/>
            <person name="Albert R."/>
            <person name="Binder M."/>
            <person name="Bloem J."/>
            <person name="Labutti K."/>
            <person name="Salamov A."/>
            <person name="Andreopoulos B."/>
            <person name="Baker S."/>
            <person name="Barry K."/>
            <person name="Bills G."/>
            <person name="Bluhm B."/>
            <person name="Cannon C."/>
            <person name="Castanera R."/>
            <person name="Culley D."/>
            <person name="Daum C."/>
            <person name="Ezra D."/>
            <person name="Gonzalez J."/>
            <person name="Henrissat B."/>
            <person name="Kuo A."/>
            <person name="Liang C."/>
            <person name="Lipzen A."/>
            <person name="Lutzoni F."/>
            <person name="Magnuson J."/>
            <person name="Mondo S."/>
            <person name="Nolan M."/>
            <person name="Ohm R."/>
            <person name="Pangilinan J."/>
            <person name="Park H.-J."/>
            <person name="Ramirez L."/>
            <person name="Alfaro M."/>
            <person name="Sun H."/>
            <person name="Tritt A."/>
            <person name="Yoshinaga Y."/>
            <person name="Zwiers L.-H."/>
            <person name="Turgeon B."/>
            <person name="Goodwin S."/>
            <person name="Spatafora J."/>
            <person name="Crous P."/>
            <person name="Grigoriev I."/>
        </authorList>
    </citation>
    <scope>NUCLEOTIDE SEQUENCE</scope>
    <source>
        <strain evidence="11">ATCC 16933</strain>
    </source>
</reference>
<feature type="region of interest" description="Disordered" evidence="9">
    <location>
        <begin position="478"/>
        <end position="531"/>
    </location>
</feature>
<evidence type="ECO:0000259" key="10">
    <source>
        <dbReference type="PROSITE" id="PS50157"/>
    </source>
</evidence>
<evidence type="ECO:0000256" key="8">
    <source>
        <dbReference type="PROSITE-ProRule" id="PRU00042"/>
    </source>
</evidence>
<feature type="region of interest" description="Disordered" evidence="9">
    <location>
        <begin position="337"/>
        <end position="364"/>
    </location>
</feature>
<evidence type="ECO:0000256" key="7">
    <source>
        <dbReference type="ARBA" id="ARBA00023242"/>
    </source>
</evidence>
<dbReference type="EMBL" id="MU001670">
    <property type="protein sequence ID" value="KAF2462069.1"/>
    <property type="molecule type" value="Genomic_DNA"/>
</dbReference>
<dbReference type="PROSITE" id="PS00028">
    <property type="entry name" value="ZINC_FINGER_C2H2_1"/>
    <property type="match status" value="2"/>
</dbReference>
<keyword evidence="12" id="KW-1185">Reference proteome</keyword>
<keyword evidence="2" id="KW-0479">Metal-binding</keyword>
<dbReference type="InterPro" id="IPR013087">
    <property type="entry name" value="Znf_C2H2_type"/>
</dbReference>
<sequence>MADPATLSRLVPLKQHACPHPGCAASFEHSKLLAIHLRESPIHEYCRKCRCSFADWDEFVAHKASAPRDKHISCGFCGKDFQTVGGRDRHLQQEHPVSQNLSCPAPDCPLVFNRASALVYHLEMGCCSQISAWQFRGRVQHKAMVQTLLRNPELARDVAKKDWKGIAVDEEPEGGVTLSLALTENGGVTVAKGAAKTAAAATGTETAAAGGQSAPTDKQAQAIQKVLDIHLHTRKTSNHQRLMAHLKARKKTADESILDESGGSSDDKLGDEDVLLPAKNTIAAMQLPDMWPKLVPHGPRVLKETDDDDEVQEGTPVLALADLADEVEDKLKIKSTVDSTVDSTDIEERVKPKQTQQRRRGELTSIRQQFPAAAAKSFSDVMSESASTAAPPLSFAQVMKGSGNYQDNWPPPTLSMAQGGNEIAKGEEKGVDGPWGKGTSVATQAAMQPVSDKLLEQRRKVWGVGSMSASKKLFPDAEKTAAGHGGAGVGVASHNPPGNKAVATASDGAKNNNKEDGKRTPAGWEFPTALRPSEEEDNLLSRPFWDPTHPAFNPERFFNHIAAAYSCPFPRCTLTFTTPLDLEHHMQLWHTVLDVRCPACLRVFASAHAMVAHAEASLLVGASDACRVAYSDPFPQTLHRISGGFLRCAVREVRPDARVASGGDGVAWVEYEAGPPDDYVPFERLRGGELSRVAVRLGGGRMPGIGQALSQLEGLTVGREGERVLTKDGSVLMVGRGGIEVKVVGAQARRRRRMKEVAARANEDLDSEDGGFDFGVDQGYQGGGGQQNQQLGLGLSSSLGPSTSASLGQAQAQTGVAQQGPAQGDQAQAGGSAQQQTQSHDLLGLGLGQGLGGGVGL</sequence>
<dbReference type="InterPro" id="IPR051061">
    <property type="entry name" value="Zinc_finger_trans_reg"/>
</dbReference>
<keyword evidence="4" id="KW-0862">Zinc</keyword>
<evidence type="ECO:0000313" key="12">
    <source>
        <dbReference type="Proteomes" id="UP000799766"/>
    </source>
</evidence>
<evidence type="ECO:0000256" key="3">
    <source>
        <dbReference type="ARBA" id="ARBA00022771"/>
    </source>
</evidence>
<evidence type="ECO:0000313" key="11">
    <source>
        <dbReference type="EMBL" id="KAF2462069.1"/>
    </source>
</evidence>
<dbReference type="AlphaFoldDB" id="A0A6A6PE99"/>
<evidence type="ECO:0000256" key="4">
    <source>
        <dbReference type="ARBA" id="ARBA00022833"/>
    </source>
</evidence>
<comment type="subcellular location">
    <subcellularLocation>
        <location evidence="1">Nucleus</location>
    </subcellularLocation>
</comment>
<dbReference type="SMART" id="SM00355">
    <property type="entry name" value="ZnF_C2H2"/>
    <property type="match status" value="6"/>
</dbReference>
<evidence type="ECO:0000256" key="6">
    <source>
        <dbReference type="ARBA" id="ARBA00023163"/>
    </source>
</evidence>
<name>A0A6A6PE99_9PEZI</name>
<dbReference type="PANTHER" id="PTHR46179">
    <property type="entry name" value="ZINC FINGER PROTEIN"/>
    <property type="match status" value="1"/>
</dbReference>
<organism evidence="11 12">
    <name type="scientific">Lineolata rhizophorae</name>
    <dbReference type="NCBI Taxonomy" id="578093"/>
    <lineage>
        <taxon>Eukaryota</taxon>
        <taxon>Fungi</taxon>
        <taxon>Dikarya</taxon>
        <taxon>Ascomycota</taxon>
        <taxon>Pezizomycotina</taxon>
        <taxon>Dothideomycetes</taxon>
        <taxon>Dothideomycetes incertae sedis</taxon>
        <taxon>Lineolatales</taxon>
        <taxon>Lineolataceae</taxon>
        <taxon>Lineolata</taxon>
    </lineage>
</organism>
<protein>
    <recommendedName>
        <fullName evidence="10">C2H2-type domain-containing protein</fullName>
    </recommendedName>
</protein>
<dbReference type="GO" id="GO:0008270">
    <property type="term" value="F:zinc ion binding"/>
    <property type="evidence" value="ECO:0007669"/>
    <property type="project" value="UniProtKB-KW"/>
</dbReference>
<evidence type="ECO:0000256" key="2">
    <source>
        <dbReference type="ARBA" id="ARBA00022723"/>
    </source>
</evidence>
<dbReference type="GO" id="GO:0005634">
    <property type="term" value="C:nucleus"/>
    <property type="evidence" value="ECO:0007669"/>
    <property type="project" value="UniProtKB-SubCell"/>
</dbReference>
<accession>A0A6A6PE99</accession>
<keyword evidence="6" id="KW-0804">Transcription</keyword>
<dbReference type="OrthoDB" id="8117402at2759"/>
<gene>
    <name evidence="11" type="ORF">BDY21DRAFT_368206</name>
</gene>
<evidence type="ECO:0000256" key="5">
    <source>
        <dbReference type="ARBA" id="ARBA00023015"/>
    </source>
</evidence>
<dbReference type="Gene3D" id="3.30.160.60">
    <property type="entry name" value="Classic Zinc Finger"/>
    <property type="match status" value="1"/>
</dbReference>
<feature type="region of interest" description="Disordered" evidence="9">
    <location>
        <begin position="249"/>
        <end position="271"/>
    </location>
</feature>
<feature type="compositionally biased region" description="Low complexity" evidence="9">
    <location>
        <begin position="787"/>
        <end position="838"/>
    </location>
</feature>
<dbReference type="GO" id="GO:0006357">
    <property type="term" value="P:regulation of transcription by RNA polymerase II"/>
    <property type="evidence" value="ECO:0007669"/>
    <property type="project" value="TreeGrafter"/>
</dbReference>
<keyword evidence="5" id="KW-0805">Transcription regulation</keyword>
<dbReference type="PROSITE" id="PS50157">
    <property type="entry name" value="ZINC_FINGER_C2H2_2"/>
    <property type="match status" value="1"/>
</dbReference>
<feature type="domain" description="C2H2-type" evidence="10">
    <location>
        <begin position="565"/>
        <end position="591"/>
    </location>
</feature>
<dbReference type="PANTHER" id="PTHR46179:SF13">
    <property type="entry name" value="C2H2-TYPE DOMAIN-CONTAINING PROTEIN"/>
    <property type="match status" value="1"/>
</dbReference>
<evidence type="ECO:0000256" key="1">
    <source>
        <dbReference type="ARBA" id="ARBA00004123"/>
    </source>
</evidence>
<keyword evidence="3 8" id="KW-0863">Zinc-finger</keyword>
<evidence type="ECO:0000256" key="9">
    <source>
        <dbReference type="SAM" id="MobiDB-lite"/>
    </source>
</evidence>
<feature type="region of interest" description="Disordered" evidence="9">
    <location>
        <begin position="759"/>
        <end position="838"/>
    </location>
</feature>
<proteinExistence type="predicted"/>
<keyword evidence="7" id="KW-0539">Nucleus</keyword>
<dbReference type="Proteomes" id="UP000799766">
    <property type="component" value="Unassembled WGS sequence"/>
</dbReference>